<feature type="non-terminal residue" evidence="2">
    <location>
        <position position="1"/>
    </location>
</feature>
<feature type="compositionally biased region" description="Low complexity" evidence="1">
    <location>
        <begin position="48"/>
        <end position="60"/>
    </location>
</feature>
<sequence length="89" mass="9905">APRRLLGRGRSGRGAHSLRSLHGQERLEEERQRRRPGPDRDGGRGLRGRALPDVLRLRPPVLRRRGRRDGGRGPDLGAARGLRTVLPAL</sequence>
<protein>
    <submittedName>
        <fullName evidence="2">Uncharacterized protein</fullName>
    </submittedName>
</protein>
<feature type="compositionally biased region" description="Basic residues" evidence="1">
    <location>
        <begin position="1"/>
        <end position="13"/>
    </location>
</feature>
<dbReference type="EMBL" id="CADCUW010000390">
    <property type="protein sequence ID" value="CAA9431258.1"/>
    <property type="molecule type" value="Genomic_DNA"/>
</dbReference>
<reference evidence="2" key="1">
    <citation type="submission" date="2020-02" db="EMBL/GenBank/DDBJ databases">
        <authorList>
            <person name="Meier V. D."/>
        </authorList>
    </citation>
    <scope>NUCLEOTIDE SEQUENCE</scope>
    <source>
        <strain evidence="2">AVDCRST_MAG01</strain>
    </source>
</reference>
<accession>A0A6J4Q2I5</accession>
<organism evidence="2">
    <name type="scientific">uncultured Rubrobacteraceae bacterium</name>
    <dbReference type="NCBI Taxonomy" id="349277"/>
    <lineage>
        <taxon>Bacteria</taxon>
        <taxon>Bacillati</taxon>
        <taxon>Actinomycetota</taxon>
        <taxon>Rubrobacteria</taxon>
        <taxon>Rubrobacterales</taxon>
        <taxon>Rubrobacteraceae</taxon>
        <taxon>environmental samples</taxon>
    </lineage>
</organism>
<feature type="compositionally biased region" description="Basic and acidic residues" evidence="1">
    <location>
        <begin position="22"/>
        <end position="44"/>
    </location>
</feature>
<name>A0A6J4Q2I5_9ACTN</name>
<gene>
    <name evidence="2" type="ORF">AVDCRST_MAG01-01-2943</name>
</gene>
<evidence type="ECO:0000313" key="2">
    <source>
        <dbReference type="EMBL" id="CAA9431258.1"/>
    </source>
</evidence>
<feature type="non-terminal residue" evidence="2">
    <location>
        <position position="89"/>
    </location>
</feature>
<proteinExistence type="predicted"/>
<evidence type="ECO:0000256" key="1">
    <source>
        <dbReference type="SAM" id="MobiDB-lite"/>
    </source>
</evidence>
<dbReference type="AlphaFoldDB" id="A0A6J4Q2I5"/>
<feature type="region of interest" description="Disordered" evidence="1">
    <location>
        <begin position="1"/>
        <end position="89"/>
    </location>
</feature>